<accession>A0AAW8J824</accession>
<feature type="transmembrane region" description="Helical" evidence="1">
    <location>
        <begin position="15"/>
        <end position="35"/>
    </location>
</feature>
<dbReference type="AlphaFoldDB" id="A0AAW8J824"/>
<comment type="caution">
    <text evidence="3">The sequence shown here is derived from an EMBL/GenBank/DDBJ whole genome shotgun (WGS) entry which is preliminary data.</text>
</comment>
<feature type="domain" description="Type IV pilin Tt1218-like" evidence="2">
    <location>
        <begin position="38"/>
        <end position="104"/>
    </location>
</feature>
<organism evidence="3 4">
    <name type="scientific">Acinetobacter rudis</name>
    <dbReference type="NCBI Taxonomy" id="632955"/>
    <lineage>
        <taxon>Bacteria</taxon>
        <taxon>Pseudomonadati</taxon>
        <taxon>Pseudomonadota</taxon>
        <taxon>Gammaproteobacteria</taxon>
        <taxon>Moraxellales</taxon>
        <taxon>Moraxellaceae</taxon>
        <taxon>Acinetobacter</taxon>
    </lineage>
</organism>
<dbReference type="EMBL" id="JAVIDL010000008">
    <property type="protein sequence ID" value="MDQ8935309.1"/>
    <property type="molecule type" value="Genomic_DNA"/>
</dbReference>
<keyword evidence="1" id="KW-1133">Transmembrane helix</keyword>
<evidence type="ECO:0000313" key="4">
    <source>
        <dbReference type="Proteomes" id="UP001243844"/>
    </source>
</evidence>
<dbReference type="Pfam" id="PF22150">
    <property type="entry name" value="Tt1218-like"/>
    <property type="match status" value="1"/>
</dbReference>
<evidence type="ECO:0000313" key="3">
    <source>
        <dbReference type="EMBL" id="MDQ8935309.1"/>
    </source>
</evidence>
<dbReference type="InterPro" id="IPR012902">
    <property type="entry name" value="N_methyl_site"/>
</dbReference>
<name>A0AAW8J824_9GAMM</name>
<dbReference type="InterPro" id="IPR054402">
    <property type="entry name" value="Tt1218-like_dom"/>
</dbReference>
<gene>
    <name evidence="3" type="primary">pilV</name>
    <name evidence="3" type="ORF">RFH47_06170</name>
</gene>
<dbReference type="Proteomes" id="UP001243844">
    <property type="component" value="Unassembled WGS sequence"/>
</dbReference>
<dbReference type="NCBIfam" id="TIGR02523">
    <property type="entry name" value="type_IV_pilV"/>
    <property type="match status" value="1"/>
</dbReference>
<evidence type="ECO:0000259" key="2">
    <source>
        <dbReference type="Pfam" id="PF22150"/>
    </source>
</evidence>
<reference evidence="3" key="1">
    <citation type="submission" date="2023-08" db="EMBL/GenBank/DDBJ databases">
        <title>Emergence of clinically-relevant ST2 carbapenem-resistant Acinetobacter baumannii strains in hospital sewages in Zhejiang, East of China.</title>
        <authorList>
            <person name="Kaichao C."/>
            <person name="Zhang R."/>
        </authorList>
    </citation>
    <scope>NUCLEOTIDE SEQUENCE</scope>
    <source>
        <strain evidence="3">M-RB-37</strain>
    </source>
</reference>
<keyword evidence="1" id="KW-0472">Membrane</keyword>
<keyword evidence="1" id="KW-0812">Transmembrane</keyword>
<protein>
    <submittedName>
        <fullName evidence="3">Type IV pilus modification protein PilV</fullName>
    </submittedName>
</protein>
<dbReference type="RefSeq" id="WP_308981137.1">
    <property type="nucleotide sequence ID" value="NZ_JAVIDL010000008.1"/>
</dbReference>
<evidence type="ECO:0000256" key="1">
    <source>
        <dbReference type="SAM" id="Phobius"/>
    </source>
</evidence>
<dbReference type="InterPro" id="IPR013362">
    <property type="entry name" value="Pilus_4_PilV"/>
</dbReference>
<proteinExistence type="predicted"/>
<dbReference type="Pfam" id="PF07963">
    <property type="entry name" value="N_methyl"/>
    <property type="match status" value="1"/>
</dbReference>
<sequence length="173" mass="19481">MNMASNSDLKSQQQGVGLVEVLVALFLLMVSILGYTTLQVRALSATQEAGHYIEAYHLARDLSERIRVNPQGFMHKRDFLSNGVNHSCMAPIFCSAAMMAEFDFMQVRQKALTKSMNIALLPCRPAWTNKQCIYIAWQKKALASTQDIKDCTQTAVYSTHTRCMVLEAYTYVD</sequence>